<organism evidence="2 3">
    <name type="scientific">Nepenthes gracilis</name>
    <name type="common">Slender pitcher plant</name>
    <dbReference type="NCBI Taxonomy" id="150966"/>
    <lineage>
        <taxon>Eukaryota</taxon>
        <taxon>Viridiplantae</taxon>
        <taxon>Streptophyta</taxon>
        <taxon>Embryophyta</taxon>
        <taxon>Tracheophyta</taxon>
        <taxon>Spermatophyta</taxon>
        <taxon>Magnoliopsida</taxon>
        <taxon>eudicotyledons</taxon>
        <taxon>Gunneridae</taxon>
        <taxon>Pentapetalae</taxon>
        <taxon>Caryophyllales</taxon>
        <taxon>Nepenthaceae</taxon>
        <taxon>Nepenthes</taxon>
    </lineage>
</organism>
<dbReference type="AlphaFoldDB" id="A0AAD3S8S2"/>
<protein>
    <submittedName>
        <fullName evidence="2">Uncharacterized protein</fullName>
    </submittedName>
</protein>
<keyword evidence="3" id="KW-1185">Reference proteome</keyword>
<name>A0AAD3S8S2_NEPGR</name>
<feature type="region of interest" description="Disordered" evidence="1">
    <location>
        <begin position="122"/>
        <end position="146"/>
    </location>
</feature>
<dbReference type="EMBL" id="BSYO01000006">
    <property type="protein sequence ID" value="GMH06633.1"/>
    <property type="molecule type" value="Genomic_DNA"/>
</dbReference>
<evidence type="ECO:0000313" key="3">
    <source>
        <dbReference type="Proteomes" id="UP001279734"/>
    </source>
</evidence>
<sequence length="146" mass="15737">MEANIAGRAYFAGVEPKFRASIQQQRLAFSPAAFASSASRNEKCNSAGKLGSNFSGALCYGVEPKFRASIQQHRFAFSPAASASYPDRNEVNINQSDSLEAASTFEQHTKLTTTEKVFNKGAVLDLKPKARPPRPKVDPGRGGQAN</sequence>
<accession>A0AAD3S8S2</accession>
<evidence type="ECO:0000313" key="2">
    <source>
        <dbReference type="EMBL" id="GMH06633.1"/>
    </source>
</evidence>
<evidence type="ECO:0000256" key="1">
    <source>
        <dbReference type="SAM" id="MobiDB-lite"/>
    </source>
</evidence>
<gene>
    <name evidence="2" type="ORF">Nepgr_008473</name>
</gene>
<proteinExistence type="predicted"/>
<dbReference type="Proteomes" id="UP001279734">
    <property type="component" value="Unassembled WGS sequence"/>
</dbReference>
<comment type="caution">
    <text evidence="2">The sequence shown here is derived from an EMBL/GenBank/DDBJ whole genome shotgun (WGS) entry which is preliminary data.</text>
</comment>
<reference evidence="2" key="1">
    <citation type="submission" date="2023-05" db="EMBL/GenBank/DDBJ databases">
        <title>Nepenthes gracilis genome sequencing.</title>
        <authorList>
            <person name="Fukushima K."/>
        </authorList>
    </citation>
    <scope>NUCLEOTIDE SEQUENCE</scope>
    <source>
        <strain evidence="2">SING2019-196</strain>
    </source>
</reference>